<name>A0ABP9A951_9FLAO</name>
<evidence type="ECO:0000313" key="1">
    <source>
        <dbReference type="EMBL" id="GAA4776863.1"/>
    </source>
</evidence>
<keyword evidence="2" id="KW-1185">Reference proteome</keyword>
<evidence type="ECO:0000313" key="2">
    <source>
        <dbReference type="Proteomes" id="UP001500141"/>
    </source>
</evidence>
<sequence>MKNFELFVDEIVGKWRKEKKAILENKGLGSPSNREVGDLAEDYILRKIKVLNPKYISIKSKGSQTPSDIYTVAKRKGYWHIMLIQVKCSVTKGGIYELDENERKVFDELAKFVKSQIGTSEYMTKYKNEPIIISNGYAGVYRNINLTPTKHLLEKKRAYKIFRLNSSKLIIENIKNEVKIAHNL</sequence>
<gene>
    <name evidence="1" type="ORF">GCM10023230_30050</name>
</gene>
<protein>
    <recommendedName>
        <fullName evidence="3">Restriction endonuclease type IV Mrr domain-containing protein</fullName>
    </recommendedName>
</protein>
<dbReference type="Proteomes" id="UP001500141">
    <property type="component" value="Unassembled WGS sequence"/>
</dbReference>
<evidence type="ECO:0008006" key="3">
    <source>
        <dbReference type="Google" id="ProtNLM"/>
    </source>
</evidence>
<comment type="caution">
    <text evidence="1">The sequence shown here is derived from an EMBL/GenBank/DDBJ whole genome shotgun (WGS) entry which is preliminary data.</text>
</comment>
<reference evidence="2" key="1">
    <citation type="journal article" date="2019" name="Int. J. Syst. Evol. Microbiol.">
        <title>The Global Catalogue of Microorganisms (GCM) 10K type strain sequencing project: providing services to taxonomists for standard genome sequencing and annotation.</title>
        <authorList>
            <consortium name="The Broad Institute Genomics Platform"/>
            <consortium name="The Broad Institute Genome Sequencing Center for Infectious Disease"/>
            <person name="Wu L."/>
            <person name="Ma J."/>
        </authorList>
    </citation>
    <scope>NUCLEOTIDE SEQUENCE [LARGE SCALE GENOMIC DNA]</scope>
    <source>
        <strain evidence="2">JCM 18198</strain>
    </source>
</reference>
<dbReference type="RefSeq" id="WP_264543043.1">
    <property type="nucleotide sequence ID" value="NZ_BAABIP010000022.1"/>
</dbReference>
<proteinExistence type="predicted"/>
<accession>A0ABP9A951</accession>
<dbReference type="EMBL" id="BAABIP010000022">
    <property type="protein sequence ID" value="GAA4776863.1"/>
    <property type="molecule type" value="Genomic_DNA"/>
</dbReference>
<organism evidence="1 2">
    <name type="scientific">Flavobacterium hankyongi</name>
    <dbReference type="NCBI Taxonomy" id="1176532"/>
    <lineage>
        <taxon>Bacteria</taxon>
        <taxon>Pseudomonadati</taxon>
        <taxon>Bacteroidota</taxon>
        <taxon>Flavobacteriia</taxon>
        <taxon>Flavobacteriales</taxon>
        <taxon>Flavobacteriaceae</taxon>
        <taxon>Flavobacterium</taxon>
    </lineage>
</organism>